<evidence type="ECO:0000259" key="7">
    <source>
        <dbReference type="PROSITE" id="PS50186"/>
    </source>
</evidence>
<organism evidence="8 9">
    <name type="scientific">Gadus morhua</name>
    <name type="common">Atlantic cod</name>
    <dbReference type="NCBI Taxonomy" id="8049"/>
    <lineage>
        <taxon>Eukaryota</taxon>
        <taxon>Metazoa</taxon>
        <taxon>Chordata</taxon>
        <taxon>Craniata</taxon>
        <taxon>Vertebrata</taxon>
        <taxon>Euteleostomi</taxon>
        <taxon>Actinopterygii</taxon>
        <taxon>Neopterygii</taxon>
        <taxon>Teleostei</taxon>
        <taxon>Neoteleostei</taxon>
        <taxon>Acanthomorphata</taxon>
        <taxon>Zeiogadaria</taxon>
        <taxon>Gadariae</taxon>
        <taxon>Gadiformes</taxon>
        <taxon>Gadoidei</taxon>
        <taxon>Gadidae</taxon>
        <taxon>Gadus</taxon>
    </lineage>
</organism>
<comment type="subcellular location">
    <subcellularLocation>
        <location evidence="1">Membrane</location>
        <topology evidence="1">Multi-pass membrane protein</topology>
    </subcellularLocation>
</comment>
<dbReference type="Pfam" id="PF03547">
    <property type="entry name" value="Mem_trans"/>
    <property type="match status" value="1"/>
</dbReference>
<feature type="transmembrane region" description="Helical" evidence="6">
    <location>
        <begin position="31"/>
        <end position="49"/>
    </location>
</feature>
<dbReference type="InterPro" id="IPR051832">
    <property type="entry name" value="mTOR-Rac_regulators"/>
</dbReference>
<reference evidence="8" key="2">
    <citation type="submission" date="2025-09" db="UniProtKB">
        <authorList>
            <consortium name="Ensembl"/>
        </authorList>
    </citation>
    <scope>IDENTIFICATION</scope>
</reference>
<dbReference type="GO" id="GO:0016020">
    <property type="term" value="C:membrane"/>
    <property type="evidence" value="ECO:0007669"/>
    <property type="project" value="UniProtKB-SubCell"/>
</dbReference>
<name>A0A8C5BWF4_GADMO</name>
<dbReference type="InterPro" id="IPR036388">
    <property type="entry name" value="WH-like_DNA-bd_sf"/>
</dbReference>
<feature type="transmembrane region" description="Helical" evidence="6">
    <location>
        <begin position="228"/>
        <end position="251"/>
    </location>
</feature>
<evidence type="ECO:0000256" key="6">
    <source>
        <dbReference type="SAM" id="Phobius"/>
    </source>
</evidence>
<dbReference type="AlphaFoldDB" id="A0A8C5BWF4"/>
<keyword evidence="2 6" id="KW-0812">Transmembrane</keyword>
<dbReference type="SMART" id="SM00049">
    <property type="entry name" value="DEP"/>
    <property type="match status" value="1"/>
</dbReference>
<feature type="region of interest" description="Disordered" evidence="5">
    <location>
        <begin position="521"/>
        <end position="544"/>
    </location>
</feature>
<dbReference type="InterPro" id="IPR004776">
    <property type="entry name" value="Mem_transp_PIN-like"/>
</dbReference>
<feature type="transmembrane region" description="Helical" evidence="6">
    <location>
        <begin position="199"/>
        <end position="222"/>
    </location>
</feature>
<feature type="transmembrane region" description="Helical" evidence="6">
    <location>
        <begin position="303"/>
        <end position="324"/>
    </location>
</feature>
<feature type="transmembrane region" description="Helical" evidence="6">
    <location>
        <begin position="155"/>
        <end position="179"/>
    </location>
</feature>
<feature type="transmembrane region" description="Helical" evidence="6">
    <location>
        <begin position="376"/>
        <end position="394"/>
    </location>
</feature>
<feature type="transmembrane region" description="Helical" evidence="6">
    <location>
        <begin position="472"/>
        <end position="505"/>
    </location>
</feature>
<accession>A0A8C5BWF4</accession>
<protein>
    <submittedName>
        <fullName evidence="8">G protein-coupled receptor 155</fullName>
    </submittedName>
</protein>
<keyword evidence="4 6" id="KW-0472">Membrane</keyword>
<dbReference type="CDD" id="cd04443">
    <property type="entry name" value="DEP_GPR155"/>
    <property type="match status" value="1"/>
</dbReference>
<keyword evidence="3 6" id="KW-1133">Transmembrane helix</keyword>
<dbReference type="PANTHER" id="PTHR22829:SF5">
    <property type="entry name" value="INTEGRAL MEMBRANE PROTEIN GPR155"/>
    <property type="match status" value="1"/>
</dbReference>
<evidence type="ECO:0000256" key="1">
    <source>
        <dbReference type="ARBA" id="ARBA00004141"/>
    </source>
</evidence>
<keyword evidence="9" id="KW-1185">Reference proteome</keyword>
<evidence type="ECO:0000313" key="8">
    <source>
        <dbReference type="Ensembl" id="ENSGMOP00000051678.1"/>
    </source>
</evidence>
<evidence type="ECO:0000256" key="2">
    <source>
        <dbReference type="ARBA" id="ARBA00022692"/>
    </source>
</evidence>
<evidence type="ECO:0000313" key="9">
    <source>
        <dbReference type="Proteomes" id="UP000694546"/>
    </source>
</evidence>
<dbReference type="InterPro" id="IPR036390">
    <property type="entry name" value="WH_DNA-bd_sf"/>
</dbReference>
<dbReference type="Pfam" id="PF00610">
    <property type="entry name" value="DEP"/>
    <property type="match status" value="1"/>
</dbReference>
<dbReference type="Ensembl" id="ENSGMOT00000040144.1">
    <property type="protein sequence ID" value="ENSGMOP00000051678.1"/>
    <property type="gene ID" value="ENSGMOG00000004473.2"/>
</dbReference>
<feature type="transmembrane region" description="Helical" evidence="6">
    <location>
        <begin position="431"/>
        <end position="451"/>
    </location>
</feature>
<reference evidence="8" key="1">
    <citation type="submission" date="2025-08" db="UniProtKB">
        <authorList>
            <consortium name="Ensembl"/>
        </authorList>
    </citation>
    <scope>IDENTIFICATION</scope>
</reference>
<dbReference type="InterPro" id="IPR000591">
    <property type="entry name" value="DEP_dom"/>
</dbReference>
<dbReference type="Gene3D" id="1.10.10.10">
    <property type="entry name" value="Winged helix-like DNA-binding domain superfamily/Winged helix DNA-binding domain"/>
    <property type="match status" value="1"/>
</dbReference>
<evidence type="ECO:0000256" key="5">
    <source>
        <dbReference type="SAM" id="MobiDB-lite"/>
    </source>
</evidence>
<feature type="transmembrane region" description="Helical" evidence="6">
    <location>
        <begin position="125"/>
        <end position="143"/>
    </location>
</feature>
<dbReference type="GO" id="GO:0035556">
    <property type="term" value="P:intracellular signal transduction"/>
    <property type="evidence" value="ECO:0007669"/>
    <property type="project" value="InterPro"/>
</dbReference>
<gene>
    <name evidence="8" type="primary">GPR155</name>
</gene>
<feature type="transmembrane region" description="Helical" evidence="6">
    <location>
        <begin position="406"/>
        <end position="425"/>
    </location>
</feature>
<feature type="transmembrane region" description="Helical" evidence="6">
    <location>
        <begin position="336"/>
        <end position="356"/>
    </location>
</feature>
<dbReference type="GeneTree" id="ENSGT00390000004153"/>
<feature type="transmembrane region" description="Helical" evidence="6">
    <location>
        <begin position="91"/>
        <end position="113"/>
    </location>
</feature>
<dbReference type="PROSITE" id="PS50186">
    <property type="entry name" value="DEP"/>
    <property type="match status" value="1"/>
</dbReference>
<feature type="transmembrane region" description="Helical" evidence="6">
    <location>
        <begin position="263"/>
        <end position="283"/>
    </location>
</feature>
<dbReference type="Proteomes" id="UP000694546">
    <property type="component" value="Chromosome 20"/>
</dbReference>
<dbReference type="GO" id="GO:0030514">
    <property type="term" value="P:negative regulation of BMP signaling pathway"/>
    <property type="evidence" value="ECO:0007669"/>
    <property type="project" value="TreeGrafter"/>
</dbReference>
<feature type="domain" description="DEP" evidence="7">
    <location>
        <begin position="660"/>
        <end position="719"/>
    </location>
</feature>
<sequence length="724" mass="80146">METTEMSGNSSSGGEDMDPHAAHAMMSINKLFPALLECFGIILCGYIAGRANIITSTQAKGLGNFVSKFALPALLFKNMVELDFGDVIWPFLWSVLIAKVSVFCIVCVLTLFVASPASRFSKAGLYSIFATQSNDFALGYPIVNALYRDTHPEYLQYIYLVAPVSLVLLNPIGFAFCEVQKWKNQGDRQQSKLSIVGQVAFQVLKNPVVFMVFIGIIAHFLLQQRVPAFMVDFVDGLANSFGGAALFYLGLSMVGQLTKLTKSTVVALILLVTAKLLVMPLICKDMVDLLDNTNTSAANHSSLSNYAFIYGVFPSAPSVAIYAAHYNMELEVVTSGMVLSTFLSAPIMYVSAWLLTIPGMDPKLLMESLRNVSFDISIVSLVALVWTIAVMFLSKKYKRLPHMLTVNLLLAQLLTSIGMILWNFAGSSDNFTGKVFTFMLLFTSLNSTYVWPGSRPSNKHLAHRLHFHLSNLIHFSNLFLVHQLICSAVVLALSLVLVGGALVGLSRVSWEPNYQVLGSDRAAEETASGREPPPPPPQGGSSAPVVEAISINTTGNLSSCLWLLFNHVPGRLYLELQFFCAVVNYGQGFISFGLFGLDKHLIILPFKKRWHDLWNRRKREVRVPSELPVDVQMTCLQFVKYHKDQCSQDIVKKKRCGERTATHTFLGSDLVAWLQQTGLAQDRGEATLYGARLQQGGVLQHLRQEHDFQDSNFYYRFTDSASTG</sequence>
<proteinExistence type="predicted"/>
<dbReference type="PANTHER" id="PTHR22829">
    <property type="entry name" value="DEP DOMAIN PROTEIN"/>
    <property type="match status" value="1"/>
</dbReference>
<dbReference type="SUPFAM" id="SSF46785">
    <property type="entry name" value="Winged helix' DNA-binding domain"/>
    <property type="match status" value="1"/>
</dbReference>
<evidence type="ECO:0000256" key="3">
    <source>
        <dbReference type="ARBA" id="ARBA00022989"/>
    </source>
</evidence>
<dbReference type="GO" id="GO:0055085">
    <property type="term" value="P:transmembrane transport"/>
    <property type="evidence" value="ECO:0007669"/>
    <property type="project" value="InterPro"/>
</dbReference>
<dbReference type="InterPro" id="IPR037368">
    <property type="entry name" value="GPR155_DEP"/>
</dbReference>
<evidence type="ECO:0000256" key="4">
    <source>
        <dbReference type="ARBA" id="ARBA00023136"/>
    </source>
</evidence>